<name>A0A7S0ZYA0_NOCSC</name>
<sequence>MGADEVSKQEGAIRVVVQRSLKARLLVDAVADTWVEIGRGLVLYLSFAEGADRLMLRSAAKSLLTAPLSTSSQWTADHTDAESVIALCRKGEAQGVLIVPQASLVSKLEPGDKIVKYHRQCAKALAEELFQGFDQAIRDVARELLGETQKHDPAAYKELKAKRAAAASISPSEFFRVGEYESKYSLFDDRGVPTHDAEGEELPKSAKKKLEKAYQGQVKKFEKAQAVPSANVEESAGTLVAAAVEVADECPEGDRWCLAEGACLPEIISGTFGGRQGFELTSAGPLTHCFAF</sequence>
<reference evidence="1" key="1">
    <citation type="submission" date="2021-01" db="EMBL/GenBank/DDBJ databases">
        <authorList>
            <person name="Corre E."/>
            <person name="Pelletier E."/>
            <person name="Niang G."/>
            <person name="Scheremetjew M."/>
            <person name="Finn R."/>
            <person name="Kale V."/>
            <person name="Holt S."/>
            <person name="Cochrane G."/>
            <person name="Meng A."/>
            <person name="Brown T."/>
            <person name="Cohen L."/>
        </authorList>
    </citation>
    <scope>NUCLEOTIDE SEQUENCE</scope>
</reference>
<dbReference type="Gene3D" id="3.50.80.10">
    <property type="entry name" value="D-tyrosyl-tRNA(Tyr) deacylase"/>
    <property type="match status" value="1"/>
</dbReference>
<dbReference type="EMBL" id="HBFQ01014960">
    <property type="protein sequence ID" value="CAD8836009.1"/>
    <property type="molecule type" value="Transcribed_RNA"/>
</dbReference>
<dbReference type="GO" id="GO:0051499">
    <property type="term" value="F:D-aminoacyl-tRNA deacylase activity"/>
    <property type="evidence" value="ECO:0007669"/>
    <property type="project" value="InterPro"/>
</dbReference>
<dbReference type="Pfam" id="PF02580">
    <property type="entry name" value="Tyr_Deacylase"/>
    <property type="match status" value="1"/>
</dbReference>
<organism evidence="1">
    <name type="scientific">Noctiluca scintillans</name>
    <name type="common">Sea sparkle</name>
    <name type="synonym">Red tide dinoflagellate</name>
    <dbReference type="NCBI Taxonomy" id="2966"/>
    <lineage>
        <taxon>Eukaryota</taxon>
        <taxon>Sar</taxon>
        <taxon>Alveolata</taxon>
        <taxon>Dinophyceae</taxon>
        <taxon>Noctilucales</taxon>
        <taxon>Noctilucaceae</taxon>
        <taxon>Noctiluca</taxon>
    </lineage>
</organism>
<accession>A0A7S0ZYA0</accession>
<gene>
    <name evidence="1" type="ORF">NSCI0253_LOCUS10357</name>
</gene>
<protein>
    <submittedName>
        <fullName evidence="1">Uncharacterized protein</fullName>
    </submittedName>
</protein>
<dbReference type="InterPro" id="IPR003732">
    <property type="entry name" value="Daa-tRNA_deacyls_DTD"/>
</dbReference>
<dbReference type="SUPFAM" id="SSF69500">
    <property type="entry name" value="DTD-like"/>
    <property type="match status" value="1"/>
</dbReference>
<dbReference type="GO" id="GO:0005737">
    <property type="term" value="C:cytoplasm"/>
    <property type="evidence" value="ECO:0007669"/>
    <property type="project" value="InterPro"/>
</dbReference>
<dbReference type="AlphaFoldDB" id="A0A7S0ZYA0"/>
<proteinExistence type="predicted"/>
<dbReference type="InterPro" id="IPR023509">
    <property type="entry name" value="DTD-like_sf"/>
</dbReference>
<evidence type="ECO:0000313" key="1">
    <source>
        <dbReference type="EMBL" id="CAD8836009.1"/>
    </source>
</evidence>